<keyword evidence="3" id="KW-1185">Reference proteome</keyword>
<protein>
    <submittedName>
        <fullName evidence="2">Uncharacterized protein</fullName>
    </submittedName>
</protein>
<reference evidence="2 3" key="1">
    <citation type="journal article" date="2024" name="G3 (Bethesda)">
        <title>Genome assembly of Hibiscus sabdariffa L. provides insights into metabolisms of medicinal natural products.</title>
        <authorList>
            <person name="Kim T."/>
        </authorList>
    </citation>
    <scope>NUCLEOTIDE SEQUENCE [LARGE SCALE GENOMIC DNA]</scope>
    <source>
        <strain evidence="2">TK-2024</strain>
        <tissue evidence="2">Old leaves</tissue>
    </source>
</reference>
<evidence type="ECO:0000256" key="1">
    <source>
        <dbReference type="SAM" id="MobiDB-lite"/>
    </source>
</evidence>
<dbReference type="Proteomes" id="UP001396334">
    <property type="component" value="Unassembled WGS sequence"/>
</dbReference>
<sequence length="207" mass="22549">MPPCCSKCRQYGLNDKNCNAESGPALAQVWKVKSFQPTTSGNEYEESSTRLAVLDKIDVVSAVENLFFCYRKTYCSFHCNLLYWNCAMDENATVSVADKYTTDFTATPSTGTTEMDNTSPVYVVKTVDISIVIPSAGVVVSGESTTISIVVENNAETKAIETVEDSNDKEFPTLQASVLKKKKGRGRPAKEGKKPSSSQNTTGVKLI</sequence>
<evidence type="ECO:0000313" key="3">
    <source>
        <dbReference type="Proteomes" id="UP001396334"/>
    </source>
</evidence>
<comment type="caution">
    <text evidence="2">The sequence shown here is derived from an EMBL/GenBank/DDBJ whole genome shotgun (WGS) entry which is preliminary data.</text>
</comment>
<accession>A0ABR2NI22</accession>
<dbReference type="EMBL" id="JBBPBN010000141">
    <property type="protein sequence ID" value="KAK8975645.1"/>
    <property type="molecule type" value="Genomic_DNA"/>
</dbReference>
<feature type="compositionally biased region" description="Polar residues" evidence="1">
    <location>
        <begin position="195"/>
        <end position="207"/>
    </location>
</feature>
<proteinExistence type="predicted"/>
<organism evidence="2 3">
    <name type="scientific">Hibiscus sabdariffa</name>
    <name type="common">roselle</name>
    <dbReference type="NCBI Taxonomy" id="183260"/>
    <lineage>
        <taxon>Eukaryota</taxon>
        <taxon>Viridiplantae</taxon>
        <taxon>Streptophyta</taxon>
        <taxon>Embryophyta</taxon>
        <taxon>Tracheophyta</taxon>
        <taxon>Spermatophyta</taxon>
        <taxon>Magnoliopsida</taxon>
        <taxon>eudicotyledons</taxon>
        <taxon>Gunneridae</taxon>
        <taxon>Pentapetalae</taxon>
        <taxon>rosids</taxon>
        <taxon>malvids</taxon>
        <taxon>Malvales</taxon>
        <taxon>Malvaceae</taxon>
        <taxon>Malvoideae</taxon>
        <taxon>Hibiscus</taxon>
    </lineage>
</organism>
<evidence type="ECO:0000313" key="2">
    <source>
        <dbReference type="EMBL" id="KAK8975645.1"/>
    </source>
</evidence>
<feature type="region of interest" description="Disordered" evidence="1">
    <location>
        <begin position="176"/>
        <end position="207"/>
    </location>
</feature>
<gene>
    <name evidence="2" type="ORF">V6N11_005021</name>
</gene>
<name>A0ABR2NI22_9ROSI</name>